<keyword evidence="5" id="KW-0547">Nucleotide-binding</keyword>
<accession>A0AAD5NZ99</accession>
<feature type="compositionally biased region" description="Basic and acidic residues" evidence="10">
    <location>
        <begin position="26"/>
        <end position="51"/>
    </location>
</feature>
<keyword evidence="7 11" id="KW-1133">Transmembrane helix</keyword>
<organism evidence="14 15">
    <name type="scientific">Acer negundo</name>
    <name type="common">Box elder</name>
    <dbReference type="NCBI Taxonomy" id="4023"/>
    <lineage>
        <taxon>Eukaryota</taxon>
        <taxon>Viridiplantae</taxon>
        <taxon>Streptophyta</taxon>
        <taxon>Embryophyta</taxon>
        <taxon>Tracheophyta</taxon>
        <taxon>Spermatophyta</taxon>
        <taxon>Magnoliopsida</taxon>
        <taxon>eudicotyledons</taxon>
        <taxon>Gunneridae</taxon>
        <taxon>Pentapetalae</taxon>
        <taxon>rosids</taxon>
        <taxon>malvids</taxon>
        <taxon>Sapindales</taxon>
        <taxon>Sapindaceae</taxon>
        <taxon>Hippocastanoideae</taxon>
        <taxon>Acereae</taxon>
        <taxon>Acer</taxon>
    </lineage>
</organism>
<comment type="caution">
    <text evidence="14">The sequence shown here is derived from an EMBL/GenBank/DDBJ whole genome shotgun (WGS) entry which is preliminary data.</text>
</comment>
<evidence type="ECO:0000259" key="12">
    <source>
        <dbReference type="PROSITE" id="PS50893"/>
    </source>
</evidence>
<feature type="region of interest" description="Disordered" evidence="10">
    <location>
        <begin position="620"/>
        <end position="639"/>
    </location>
</feature>
<dbReference type="CDD" id="cd03249">
    <property type="entry name" value="ABC_MTABC3_MDL1_MDL2"/>
    <property type="match status" value="1"/>
</dbReference>
<keyword evidence="2" id="KW-0813">Transport</keyword>
<dbReference type="InterPro" id="IPR003439">
    <property type="entry name" value="ABC_transporter-like_ATP-bd"/>
</dbReference>
<protein>
    <submittedName>
        <fullName evidence="14">Uncharacterized protein</fullName>
    </submittedName>
</protein>
<feature type="transmembrane region" description="Helical" evidence="11">
    <location>
        <begin position="71"/>
        <end position="99"/>
    </location>
</feature>
<dbReference type="SUPFAM" id="SSF52540">
    <property type="entry name" value="P-loop containing nucleoside triphosphate hydrolases"/>
    <property type="match status" value="1"/>
</dbReference>
<feature type="transmembrane region" description="Helical" evidence="11">
    <location>
        <begin position="340"/>
        <end position="359"/>
    </location>
</feature>
<reference evidence="14" key="1">
    <citation type="journal article" date="2022" name="Plant J.">
        <title>Strategies of tolerance reflected in two North American maple genomes.</title>
        <authorList>
            <person name="McEvoy S.L."/>
            <person name="Sezen U.U."/>
            <person name="Trouern-Trend A."/>
            <person name="McMahon S.M."/>
            <person name="Schaberg P.G."/>
            <person name="Yang J."/>
            <person name="Wegrzyn J.L."/>
            <person name="Swenson N.G."/>
        </authorList>
    </citation>
    <scope>NUCLEOTIDE SEQUENCE</scope>
    <source>
        <strain evidence="14">91603</strain>
    </source>
</reference>
<dbReference type="FunFam" id="3.40.50.300:FF:000240">
    <property type="entry name" value="ABC transporter B family member 20"/>
    <property type="match status" value="1"/>
</dbReference>
<dbReference type="GO" id="GO:0016887">
    <property type="term" value="F:ATP hydrolysis activity"/>
    <property type="evidence" value="ECO:0007669"/>
    <property type="project" value="InterPro"/>
</dbReference>
<feature type="region of interest" description="Disordered" evidence="10">
    <location>
        <begin position="20"/>
        <end position="51"/>
    </location>
</feature>
<dbReference type="Gene3D" id="1.20.1560.10">
    <property type="entry name" value="ABC transporter type 1, transmembrane domain"/>
    <property type="match status" value="1"/>
</dbReference>
<evidence type="ECO:0000256" key="5">
    <source>
        <dbReference type="ARBA" id="ARBA00022741"/>
    </source>
</evidence>
<feature type="transmembrane region" description="Helical" evidence="11">
    <location>
        <begin position="301"/>
        <end position="320"/>
    </location>
</feature>
<dbReference type="PANTHER" id="PTHR45136">
    <property type="entry name" value="ABC TRANSPORTER DOMAIN-CONTAINING PROTEIN"/>
    <property type="match status" value="1"/>
</dbReference>
<sequence>MTMKLDSAVYKFLGGLQLKTSKKKSREMGESSSENKDDGSLGKHEEENEEMIRTKPGSLRMVLKDSDWKDVLLMVMGSIGSVADGSAMALIMLCLGSLMNGYGSSALTLHDINKYAMSLLYVAVGVGSGAFLEGFCWARTAERQTLRLRRRYLGAVLRQDVGFFDTNHGASMTSQVVSSISTDTLTIQGVLTEKIANFLMHMSTFITGQLVALYLSWRLAIVAIPALSMLIIPGLVYGKLLGGVGEEIQEAYAIAGGIVEQTISSMRTVYSYVAEDRMLKSYKIALEPTLKLGIKQGLLKGMAMGSIGITFAVWALQGWYGSTLVKKNAKGGNVFTAGVSIVYAGLSLGGALINVKYLIEANVAASRIFEMIHRFPNIDSEDQQGITVLDVKGELEFKDINFAYPSRPENLVLRKFGLRVMANQTVGLVGKSGSGKSTIINLLERFYDPLEGIILLDGIDIKTLQLRWLRSQMGLVSQEPILFATSIKENILFGKDEASMEEIVVAAKAANAHNFINQLPDGYDTLVGQLGNQMSEGQKQRISIARALLRDPKILLLDEATSALDSHSEKAVQDALNQASIGLIQSGEVVESGFHDELMGRGGSYSGMVQLQRAIISDDNASTTKSMESNTSDFLDKGTPRTADMQISSHDKITNQLQEDPKGSPSLWYLMCMTVSEWKSTVLGCIGGVCYGMIQPLYSFCLALPLWDYGREFDKKVREILFGKIITFEIEWFDQENNSSGSLCSRLATDAAMVRTLITDRLSMLAQNISSATLAVVLGALLSWKLALVAIAMQPFIIGAFYTKAIMMKSMSRKLLKAQNNSSELASEAVANHRIITAFYSQEKILKLHELTQISSTKESRKQSWYAGLGYPSHSS</sequence>
<dbReference type="InterPro" id="IPR003593">
    <property type="entry name" value="AAA+_ATPase"/>
</dbReference>
<evidence type="ECO:0000256" key="2">
    <source>
        <dbReference type="ARBA" id="ARBA00022448"/>
    </source>
</evidence>
<evidence type="ECO:0000256" key="9">
    <source>
        <dbReference type="ARBA" id="ARBA00023180"/>
    </source>
</evidence>
<evidence type="ECO:0000256" key="4">
    <source>
        <dbReference type="ARBA" id="ARBA00022737"/>
    </source>
</evidence>
<dbReference type="InterPro" id="IPR011527">
    <property type="entry name" value="ABC1_TM_dom"/>
</dbReference>
<keyword evidence="9" id="KW-0325">Glycoprotein</keyword>
<dbReference type="PANTHER" id="PTHR45136:SF2">
    <property type="entry name" value="ABC TRANSPORTER DOMAIN-CONTAINING PROTEIN"/>
    <property type="match status" value="1"/>
</dbReference>
<dbReference type="InterPro" id="IPR027417">
    <property type="entry name" value="P-loop_NTPase"/>
</dbReference>
<dbReference type="PROSITE" id="PS50929">
    <property type="entry name" value="ABC_TM1F"/>
    <property type="match status" value="2"/>
</dbReference>
<evidence type="ECO:0000313" key="14">
    <source>
        <dbReference type="EMBL" id="KAI9191373.1"/>
    </source>
</evidence>
<comment type="similarity">
    <text evidence="1">Belongs to the ABC transporter superfamily. ABCB family. Multidrug resistance exporter (TC 3.A.1.201) subfamily.</text>
</comment>
<keyword evidence="8 11" id="KW-0472">Membrane</keyword>
<dbReference type="PROSITE" id="PS50893">
    <property type="entry name" value="ABC_TRANSPORTER_2"/>
    <property type="match status" value="1"/>
</dbReference>
<dbReference type="Pfam" id="PF00664">
    <property type="entry name" value="ABC_membrane"/>
    <property type="match status" value="2"/>
</dbReference>
<feature type="compositionally biased region" description="Polar residues" evidence="10">
    <location>
        <begin position="620"/>
        <end position="633"/>
    </location>
</feature>
<keyword evidence="3 11" id="KW-0812">Transmembrane</keyword>
<name>A0AAD5NZ99_ACENE</name>
<dbReference type="EMBL" id="JAJSOW010000004">
    <property type="protein sequence ID" value="KAI9191373.1"/>
    <property type="molecule type" value="Genomic_DNA"/>
</dbReference>
<feature type="transmembrane region" description="Helical" evidence="11">
    <location>
        <begin position="788"/>
        <end position="807"/>
    </location>
</feature>
<gene>
    <name evidence="14" type="ORF">LWI28_007620</name>
</gene>
<keyword evidence="4" id="KW-0677">Repeat</keyword>
<evidence type="ECO:0000256" key="10">
    <source>
        <dbReference type="SAM" id="MobiDB-lite"/>
    </source>
</evidence>
<dbReference type="GO" id="GO:0016020">
    <property type="term" value="C:membrane"/>
    <property type="evidence" value="ECO:0007669"/>
    <property type="project" value="InterPro"/>
</dbReference>
<feature type="transmembrane region" description="Helical" evidence="11">
    <location>
        <begin position="119"/>
        <end position="141"/>
    </location>
</feature>
<feature type="domain" description="ABC transporter" evidence="12">
    <location>
        <begin position="395"/>
        <end position="611"/>
    </location>
</feature>
<proteinExistence type="inferred from homology"/>
<feature type="domain" description="ABC transmembrane type-1" evidence="13">
    <location>
        <begin position="75"/>
        <end position="360"/>
    </location>
</feature>
<keyword evidence="6" id="KW-0067">ATP-binding</keyword>
<dbReference type="GO" id="GO:0005524">
    <property type="term" value="F:ATP binding"/>
    <property type="evidence" value="ECO:0007669"/>
    <property type="project" value="UniProtKB-KW"/>
</dbReference>
<evidence type="ECO:0000259" key="13">
    <source>
        <dbReference type="PROSITE" id="PS50929"/>
    </source>
</evidence>
<dbReference type="GO" id="GO:0140359">
    <property type="term" value="F:ABC-type transporter activity"/>
    <property type="evidence" value="ECO:0007669"/>
    <property type="project" value="InterPro"/>
</dbReference>
<evidence type="ECO:0000256" key="7">
    <source>
        <dbReference type="ARBA" id="ARBA00022989"/>
    </source>
</evidence>
<dbReference type="Pfam" id="PF00005">
    <property type="entry name" value="ABC_tran"/>
    <property type="match status" value="1"/>
</dbReference>
<evidence type="ECO:0000313" key="15">
    <source>
        <dbReference type="Proteomes" id="UP001064489"/>
    </source>
</evidence>
<reference evidence="14" key="2">
    <citation type="submission" date="2023-02" db="EMBL/GenBank/DDBJ databases">
        <authorList>
            <person name="Swenson N.G."/>
            <person name="Wegrzyn J.L."/>
            <person name="Mcevoy S.L."/>
        </authorList>
    </citation>
    <scope>NUCLEOTIDE SEQUENCE</scope>
    <source>
        <strain evidence="14">91603</strain>
        <tissue evidence="14">Leaf</tissue>
    </source>
</reference>
<dbReference type="CDD" id="cd18577">
    <property type="entry name" value="ABC_6TM_Pgp_ABCB1_D1_like"/>
    <property type="match status" value="1"/>
</dbReference>
<dbReference type="Proteomes" id="UP001064489">
    <property type="component" value="Chromosome 6"/>
</dbReference>
<evidence type="ECO:0000256" key="11">
    <source>
        <dbReference type="SAM" id="Phobius"/>
    </source>
</evidence>
<dbReference type="AlphaFoldDB" id="A0AAD5NZ99"/>
<evidence type="ECO:0000256" key="1">
    <source>
        <dbReference type="ARBA" id="ARBA00007577"/>
    </source>
</evidence>
<dbReference type="InterPro" id="IPR036640">
    <property type="entry name" value="ABC1_TM_sf"/>
</dbReference>
<evidence type="ECO:0000256" key="8">
    <source>
        <dbReference type="ARBA" id="ARBA00023136"/>
    </source>
</evidence>
<dbReference type="SMART" id="SM00382">
    <property type="entry name" value="AAA"/>
    <property type="match status" value="1"/>
</dbReference>
<evidence type="ECO:0000256" key="6">
    <source>
        <dbReference type="ARBA" id="ARBA00022840"/>
    </source>
</evidence>
<feature type="transmembrane region" description="Helical" evidence="11">
    <location>
        <begin position="220"/>
        <end position="238"/>
    </location>
</feature>
<dbReference type="SUPFAM" id="SSF90123">
    <property type="entry name" value="ABC transporter transmembrane region"/>
    <property type="match status" value="2"/>
</dbReference>
<keyword evidence="15" id="KW-1185">Reference proteome</keyword>
<evidence type="ECO:0000256" key="3">
    <source>
        <dbReference type="ARBA" id="ARBA00022692"/>
    </source>
</evidence>
<dbReference type="Gene3D" id="3.40.50.300">
    <property type="entry name" value="P-loop containing nucleotide triphosphate hydrolases"/>
    <property type="match status" value="1"/>
</dbReference>
<feature type="domain" description="ABC transmembrane type-1" evidence="13">
    <location>
        <begin position="710"/>
        <end position="876"/>
    </location>
</feature>